<dbReference type="SUPFAM" id="SSF53697">
    <property type="entry name" value="SIS domain"/>
    <property type="match status" value="1"/>
</dbReference>
<evidence type="ECO:0000313" key="9">
    <source>
        <dbReference type="EMBL" id="MFM1726775.1"/>
    </source>
</evidence>
<dbReference type="InterPro" id="IPR046348">
    <property type="entry name" value="SIS_dom_sf"/>
</dbReference>
<evidence type="ECO:0000256" key="2">
    <source>
        <dbReference type="ARBA" id="ARBA00006604"/>
    </source>
</evidence>
<keyword evidence="10" id="KW-1185">Reference proteome</keyword>
<evidence type="ECO:0000313" key="10">
    <source>
        <dbReference type="Proteomes" id="UP001629744"/>
    </source>
</evidence>
<dbReference type="PROSITE" id="PS00765">
    <property type="entry name" value="P_GLUCOSE_ISOMERASE_1"/>
    <property type="match status" value="1"/>
</dbReference>
<evidence type="ECO:0000256" key="8">
    <source>
        <dbReference type="RuleBase" id="RU000612"/>
    </source>
</evidence>
<feature type="active site" evidence="7">
    <location>
        <position position="384"/>
    </location>
</feature>
<dbReference type="HAMAP" id="MF_00473">
    <property type="entry name" value="G6P_isomerase"/>
    <property type="match status" value="1"/>
</dbReference>
<dbReference type="InterPro" id="IPR035476">
    <property type="entry name" value="SIS_PGI_1"/>
</dbReference>
<organism evidence="9 10">
    <name type="scientific">Prescottella soli</name>
    <dbReference type="NCBI Taxonomy" id="1543852"/>
    <lineage>
        <taxon>Bacteria</taxon>
        <taxon>Bacillati</taxon>
        <taxon>Actinomycetota</taxon>
        <taxon>Actinomycetes</taxon>
        <taxon>Mycobacteriales</taxon>
        <taxon>Nocardiaceae</taxon>
        <taxon>Prescottella</taxon>
    </lineage>
</organism>
<evidence type="ECO:0000256" key="4">
    <source>
        <dbReference type="ARBA" id="ARBA00023152"/>
    </source>
</evidence>
<reference evidence="9 10" key="1">
    <citation type="submission" date="2023-11" db="EMBL/GenBank/DDBJ databases">
        <authorList>
            <person name="Val-Calvo J."/>
            <person name="Scortti M."/>
            <person name="Vazquez-Boland J."/>
        </authorList>
    </citation>
    <scope>NUCLEOTIDE SEQUENCE [LARGE SCALE GENOMIC DNA]</scope>
    <source>
        <strain evidence="9 10">DSM 46662</strain>
    </source>
</reference>
<dbReference type="PROSITE" id="PS51463">
    <property type="entry name" value="P_GLUCOSE_ISOMERASE_3"/>
    <property type="match status" value="1"/>
</dbReference>
<evidence type="ECO:0000256" key="1">
    <source>
        <dbReference type="ARBA" id="ARBA00004926"/>
    </source>
</evidence>
<protein>
    <recommendedName>
        <fullName evidence="7">Glucose-6-phosphate isomerase</fullName>
        <shortName evidence="7">GPI</shortName>
        <ecNumber evidence="7">5.3.1.9</ecNumber>
    </recommendedName>
    <alternativeName>
        <fullName evidence="7">Phosphoglucose isomerase</fullName>
        <shortName evidence="7">PGI</shortName>
    </alternativeName>
    <alternativeName>
        <fullName evidence="7">Phosphohexose isomerase</fullName>
        <shortName evidence="7">PHI</shortName>
    </alternativeName>
</protein>
<dbReference type="InterPro" id="IPR035482">
    <property type="entry name" value="SIS_PGI_2"/>
</dbReference>
<sequence>MNTVDVTKSALWQKLAAHQATVSSTDLRTLFASDPSRSRDLAVTAGDLYIDFSKHLVTRETLDLLTTLARSAGVEERRDAMFAGEHINSTEGRAVMHTALRAPRDARRVVDGVDVVGDVHDVLDRMSVLADRVRSGLWRGATGRRIRTVVNIGIGGSDLGPAMAYRALRPYVDGPEVRFVSNIDPSDLASALAGLSPESTLFVVVSKTFATLETLTNAHAARRWLTSALGEDAVRLHFVAVSTDLARVDAFGIDPANMYGFWDWVGGRYSVGSAVGLSLMIAIGPERFREFLRGFDTVDEHFRAEPSESNAPVLLGLLGIWYASFFEADTHAVLPYANDLSRFPAYLQQLVMESNGKSVRADGDAVGVQTGEIYWGEPGTNGQHAFHQLLHQGTRLVPVDFIGFANPSEDAATIDPEGTMHEVLVANMFAQSKVLAFGRSAEEVAAEGVAPEMVPHKIMPGNRPSTTILAPALTPSVLGQLIALYEHVVFVQGTVWGMNSFDQWGVELGKATAIELAPTLSGIGESHLDVDTSTAELSAVYRKKRVARCPR</sequence>
<evidence type="ECO:0000256" key="6">
    <source>
        <dbReference type="ARBA" id="ARBA00029321"/>
    </source>
</evidence>
<dbReference type="PANTHER" id="PTHR11469:SF1">
    <property type="entry name" value="GLUCOSE-6-PHOSPHATE ISOMERASE"/>
    <property type="match status" value="1"/>
</dbReference>
<comment type="function">
    <text evidence="7">Catalyzes the reversible isomerization of glucose-6-phosphate to fructose-6-phosphate.</text>
</comment>
<comment type="caution">
    <text evidence="9">The sequence shown here is derived from an EMBL/GenBank/DDBJ whole genome shotgun (WGS) entry which is preliminary data.</text>
</comment>
<accession>A0ABW9FMF8</accession>
<dbReference type="InterPro" id="IPR023096">
    <property type="entry name" value="G6P_Isomerase_C"/>
</dbReference>
<dbReference type="Pfam" id="PF00342">
    <property type="entry name" value="PGI"/>
    <property type="match status" value="1"/>
</dbReference>
<dbReference type="Gene3D" id="1.10.1390.10">
    <property type="match status" value="1"/>
</dbReference>
<comment type="catalytic activity">
    <reaction evidence="6 7 8">
        <text>alpha-D-glucose 6-phosphate = beta-D-fructose 6-phosphate</text>
        <dbReference type="Rhea" id="RHEA:11816"/>
        <dbReference type="ChEBI" id="CHEBI:57634"/>
        <dbReference type="ChEBI" id="CHEBI:58225"/>
        <dbReference type="EC" id="5.3.1.9"/>
    </reaction>
</comment>
<dbReference type="CDD" id="cd05016">
    <property type="entry name" value="SIS_PGI_2"/>
    <property type="match status" value="1"/>
</dbReference>
<proteinExistence type="inferred from homology"/>
<comment type="subcellular location">
    <subcellularLocation>
        <location evidence="7">Cytoplasm</location>
    </subcellularLocation>
</comment>
<evidence type="ECO:0000256" key="3">
    <source>
        <dbReference type="ARBA" id="ARBA00022432"/>
    </source>
</evidence>
<keyword evidence="7" id="KW-0963">Cytoplasm</keyword>
<comment type="pathway">
    <text evidence="7">Carbohydrate biosynthesis; gluconeogenesis.</text>
</comment>
<dbReference type="CDD" id="cd05015">
    <property type="entry name" value="SIS_PGI_1"/>
    <property type="match status" value="1"/>
</dbReference>
<dbReference type="EC" id="5.3.1.9" evidence="7"/>
<dbReference type="PANTHER" id="PTHR11469">
    <property type="entry name" value="GLUCOSE-6-PHOSPHATE ISOMERASE"/>
    <property type="match status" value="1"/>
</dbReference>
<keyword evidence="4 7" id="KW-0324">Glycolysis</keyword>
<dbReference type="PROSITE" id="PS00174">
    <property type="entry name" value="P_GLUCOSE_ISOMERASE_2"/>
    <property type="match status" value="1"/>
</dbReference>
<dbReference type="Proteomes" id="UP001629744">
    <property type="component" value="Unassembled WGS sequence"/>
</dbReference>
<dbReference type="NCBIfam" id="NF001211">
    <property type="entry name" value="PRK00179.1"/>
    <property type="match status" value="1"/>
</dbReference>
<comment type="similarity">
    <text evidence="2 7 8">Belongs to the GPI family.</text>
</comment>
<dbReference type="GO" id="GO:0004347">
    <property type="term" value="F:glucose-6-phosphate isomerase activity"/>
    <property type="evidence" value="ECO:0007669"/>
    <property type="project" value="UniProtKB-EC"/>
</dbReference>
<dbReference type="EMBL" id="JBDLNU010000001">
    <property type="protein sequence ID" value="MFM1726775.1"/>
    <property type="molecule type" value="Genomic_DNA"/>
</dbReference>
<dbReference type="PRINTS" id="PR00662">
    <property type="entry name" value="G6PISOMERASE"/>
</dbReference>
<feature type="active site" evidence="7">
    <location>
        <position position="510"/>
    </location>
</feature>
<gene>
    <name evidence="7 9" type="primary">pgi</name>
    <name evidence="9" type="ORF">ABEU19_000214</name>
</gene>
<feature type="active site" description="Proton donor" evidence="7">
    <location>
        <position position="353"/>
    </location>
</feature>
<dbReference type="RefSeq" id="WP_348609695.1">
    <property type="nucleotide sequence ID" value="NZ_CP157276.1"/>
</dbReference>
<name>A0ABW9FMF8_9NOCA</name>
<dbReference type="InterPro" id="IPR001672">
    <property type="entry name" value="G6P_Isomerase"/>
</dbReference>
<evidence type="ECO:0000256" key="7">
    <source>
        <dbReference type="HAMAP-Rule" id="MF_00473"/>
    </source>
</evidence>
<keyword evidence="5 7" id="KW-0413">Isomerase</keyword>
<dbReference type="InterPro" id="IPR018189">
    <property type="entry name" value="Phosphoglucose_isomerase_CS"/>
</dbReference>
<dbReference type="Gene3D" id="3.40.50.10490">
    <property type="entry name" value="Glucose-6-phosphate isomerase like protein, domain 1"/>
    <property type="match status" value="2"/>
</dbReference>
<keyword evidence="3 7" id="KW-0312">Gluconeogenesis</keyword>
<comment type="pathway">
    <text evidence="1 7 8">Carbohydrate degradation; glycolysis; D-glyceraldehyde 3-phosphate and glycerone phosphate from D-glucose: step 2/4.</text>
</comment>
<evidence type="ECO:0000256" key="5">
    <source>
        <dbReference type="ARBA" id="ARBA00023235"/>
    </source>
</evidence>